<dbReference type="EMBL" id="JADFTS010000003">
    <property type="protein sequence ID" value="KAF9613531.1"/>
    <property type="molecule type" value="Genomic_DNA"/>
</dbReference>
<evidence type="ECO:0000256" key="1">
    <source>
        <dbReference type="ARBA" id="ARBA00004141"/>
    </source>
</evidence>
<dbReference type="SUPFAM" id="SSF103473">
    <property type="entry name" value="MFS general substrate transporter"/>
    <property type="match status" value="1"/>
</dbReference>
<dbReference type="GO" id="GO:0016020">
    <property type="term" value="C:membrane"/>
    <property type="evidence" value="ECO:0007669"/>
    <property type="project" value="UniProtKB-SubCell"/>
</dbReference>
<reference evidence="8 9" key="1">
    <citation type="submission" date="2020-10" db="EMBL/GenBank/DDBJ databases">
        <title>The Coptis chinensis genome and diversification of protoberbering-type alkaloids.</title>
        <authorList>
            <person name="Wang B."/>
            <person name="Shu S."/>
            <person name="Song C."/>
            <person name="Liu Y."/>
        </authorList>
    </citation>
    <scope>NUCLEOTIDE SEQUENCE [LARGE SCALE GENOMIC DNA]</scope>
    <source>
        <strain evidence="8">HL-2020</strain>
        <tissue evidence="8">Leaf</tissue>
    </source>
</reference>
<feature type="transmembrane region" description="Helical" evidence="7">
    <location>
        <begin position="542"/>
        <end position="560"/>
    </location>
</feature>
<feature type="transmembrane region" description="Helical" evidence="7">
    <location>
        <begin position="42"/>
        <end position="60"/>
    </location>
</feature>
<evidence type="ECO:0000256" key="7">
    <source>
        <dbReference type="SAM" id="Phobius"/>
    </source>
</evidence>
<keyword evidence="5 7" id="KW-0472">Membrane</keyword>
<dbReference type="OrthoDB" id="8904098at2759"/>
<feature type="transmembrane region" description="Helical" evidence="7">
    <location>
        <begin position="192"/>
        <end position="212"/>
    </location>
</feature>
<feature type="transmembrane region" description="Helical" evidence="7">
    <location>
        <begin position="495"/>
        <end position="521"/>
    </location>
</feature>
<feature type="region of interest" description="Disordered" evidence="6">
    <location>
        <begin position="1"/>
        <end position="28"/>
    </location>
</feature>
<feature type="transmembrane region" description="Helical" evidence="7">
    <location>
        <begin position="373"/>
        <end position="393"/>
    </location>
</feature>
<feature type="transmembrane region" description="Helical" evidence="7">
    <location>
        <begin position="413"/>
        <end position="434"/>
    </location>
</feature>
<dbReference type="GO" id="GO:0006857">
    <property type="term" value="P:oligopeptide transport"/>
    <property type="evidence" value="ECO:0007669"/>
    <property type="project" value="InterPro"/>
</dbReference>
<dbReference type="AlphaFoldDB" id="A0A835I939"/>
<organism evidence="8 9">
    <name type="scientific">Coptis chinensis</name>
    <dbReference type="NCBI Taxonomy" id="261450"/>
    <lineage>
        <taxon>Eukaryota</taxon>
        <taxon>Viridiplantae</taxon>
        <taxon>Streptophyta</taxon>
        <taxon>Embryophyta</taxon>
        <taxon>Tracheophyta</taxon>
        <taxon>Spermatophyta</taxon>
        <taxon>Magnoliopsida</taxon>
        <taxon>Ranunculales</taxon>
        <taxon>Ranunculaceae</taxon>
        <taxon>Coptidoideae</taxon>
        <taxon>Coptis</taxon>
    </lineage>
</organism>
<dbReference type="PROSITE" id="PS01022">
    <property type="entry name" value="PTR2_1"/>
    <property type="match status" value="1"/>
</dbReference>
<keyword evidence="3 7" id="KW-0812">Transmembrane</keyword>
<feature type="compositionally biased region" description="Polar residues" evidence="6">
    <location>
        <begin position="16"/>
        <end position="25"/>
    </location>
</feature>
<feature type="transmembrane region" description="Helical" evidence="7">
    <location>
        <begin position="99"/>
        <end position="122"/>
    </location>
</feature>
<evidence type="ECO:0000313" key="9">
    <source>
        <dbReference type="Proteomes" id="UP000631114"/>
    </source>
</evidence>
<evidence type="ECO:0000313" key="8">
    <source>
        <dbReference type="EMBL" id="KAF9613531.1"/>
    </source>
</evidence>
<sequence>MNNRFSEEEMEDTHNQNEPTTQEVPAQNGGLRTMPFIIVNESFERVASLGLMPNMILYLINGYHMDSATGTSILGLWSSLSNFLSILGAFISDSYLGRFRVIILGSTFSLVGMTMLWLTAMIPQAKPAPCNSSQSSCRTSTFGQLALLLSSLIFISIGAGCIRPCSIAFGADQLVKKDSPEKNERVLESYFNWYYASIGLSSIIALTVIVYIQDHLGWQVGFGIPAALMLLSALCFLVGSSLYVKVKAHKSLLTGLAQVFVAAFKNRHLSPPIENSDGYHCKDSYLVAPSEKLRFLNKACIIRNPEEDFNYDGSVSNPWELCTIDQVEELKALVRILPIWSTGIMIYVTLNQSSFTVLQANSMDRHITSKFQIPAGSFTLFTVLSVTIWVALYDQVVIPIVGKYTGQARGINPTLRMGIGLVISCLAMALAAIVESIRRKTAIQEGFADHPKSIINMSAMWLIPQFALTGLAEGFNAVGQIEFYFSQLPKSMSSLAMAIFTLGTAFAGLLGSLIITIVNNVTKNGENVSWLSTNLNKGHYDYYYGLLTFLSLLNFVYFLVCCRVYGPCEHVGAQVSNESDELKGLLSESSKFPSTSSA</sequence>
<proteinExistence type="inferred from homology"/>
<evidence type="ECO:0000256" key="3">
    <source>
        <dbReference type="ARBA" id="ARBA00022692"/>
    </source>
</evidence>
<comment type="similarity">
    <text evidence="2">Belongs to the major facilitator superfamily. Proton-dependent oligopeptide transporter (POT/PTR) (TC 2.A.17) family.</text>
</comment>
<protein>
    <recommendedName>
        <fullName evidence="10">NPF family transporter</fullName>
    </recommendedName>
</protein>
<comment type="caution">
    <text evidence="8">The sequence shown here is derived from an EMBL/GenBank/DDBJ whole genome shotgun (WGS) entry which is preliminary data.</text>
</comment>
<accession>A0A835I939</accession>
<dbReference type="PANTHER" id="PTHR11654">
    <property type="entry name" value="OLIGOPEPTIDE TRANSPORTER-RELATED"/>
    <property type="match status" value="1"/>
</dbReference>
<dbReference type="GO" id="GO:0022857">
    <property type="term" value="F:transmembrane transporter activity"/>
    <property type="evidence" value="ECO:0007669"/>
    <property type="project" value="InterPro"/>
</dbReference>
<feature type="transmembrane region" description="Helical" evidence="7">
    <location>
        <begin position="454"/>
        <end position="475"/>
    </location>
</feature>
<dbReference type="InterPro" id="IPR036259">
    <property type="entry name" value="MFS_trans_sf"/>
</dbReference>
<feature type="transmembrane region" description="Helical" evidence="7">
    <location>
        <begin position="72"/>
        <end position="92"/>
    </location>
</feature>
<gene>
    <name evidence="8" type="ORF">IFM89_008448</name>
</gene>
<feature type="transmembrane region" description="Helical" evidence="7">
    <location>
        <begin position="142"/>
        <end position="171"/>
    </location>
</feature>
<comment type="subcellular location">
    <subcellularLocation>
        <location evidence="1">Membrane</location>
        <topology evidence="1">Multi-pass membrane protein</topology>
    </subcellularLocation>
</comment>
<dbReference type="InterPro" id="IPR018456">
    <property type="entry name" value="PTR2_symporter_CS"/>
</dbReference>
<dbReference type="Proteomes" id="UP000631114">
    <property type="component" value="Unassembled WGS sequence"/>
</dbReference>
<evidence type="ECO:0000256" key="4">
    <source>
        <dbReference type="ARBA" id="ARBA00022989"/>
    </source>
</evidence>
<evidence type="ECO:0000256" key="6">
    <source>
        <dbReference type="SAM" id="MobiDB-lite"/>
    </source>
</evidence>
<feature type="transmembrane region" description="Helical" evidence="7">
    <location>
        <begin position="224"/>
        <end position="244"/>
    </location>
</feature>
<dbReference type="Pfam" id="PF00854">
    <property type="entry name" value="PTR2"/>
    <property type="match status" value="1"/>
</dbReference>
<name>A0A835I939_9MAGN</name>
<keyword evidence="4 7" id="KW-1133">Transmembrane helix</keyword>
<dbReference type="CDD" id="cd17416">
    <property type="entry name" value="MFS_NPF1_2"/>
    <property type="match status" value="1"/>
</dbReference>
<dbReference type="InterPro" id="IPR000109">
    <property type="entry name" value="POT_fam"/>
</dbReference>
<dbReference type="Gene3D" id="1.20.1250.20">
    <property type="entry name" value="MFS general substrate transporter like domains"/>
    <property type="match status" value="1"/>
</dbReference>
<evidence type="ECO:0008006" key="10">
    <source>
        <dbReference type="Google" id="ProtNLM"/>
    </source>
</evidence>
<keyword evidence="9" id="KW-1185">Reference proteome</keyword>
<evidence type="ECO:0000256" key="2">
    <source>
        <dbReference type="ARBA" id="ARBA00005982"/>
    </source>
</evidence>
<evidence type="ECO:0000256" key="5">
    <source>
        <dbReference type="ARBA" id="ARBA00023136"/>
    </source>
</evidence>